<evidence type="ECO:0000313" key="1">
    <source>
        <dbReference type="EMBL" id="OIQ99681.1"/>
    </source>
</evidence>
<dbReference type="AlphaFoldDB" id="A0A1J5RVB4"/>
<dbReference type="PROSITE" id="PS51257">
    <property type="entry name" value="PROKAR_LIPOPROTEIN"/>
    <property type="match status" value="1"/>
</dbReference>
<gene>
    <name evidence="1" type="ORF">GALL_182600</name>
</gene>
<dbReference type="InterPro" id="IPR010727">
    <property type="entry name" value="DUF1302"/>
</dbReference>
<sequence>MMKRQTTIKLLVGAVAAACAGSACAFTFDTGTVSGSFNSSISLGTGVRADGQPCGTVIGTTGGAPTPATGAGAPGGCLDAYSFYNDQGNLNYNKGDAFTTYLKGTHELFLKMPDDWKFFGRINWVKDFSATHTTGVVSGGNSTGVALSGDSSSQLNFKARLLDFWVSKQFDLNGKSARVRVGNQVVSWGESLFLPGGINQTNAMDLMRLAQPGTQLKEVYLPAPIISAAAGLGHGFNIEGYVQTDWNKDYFPPVGSYWSIASIGNGADSYGAFGTATAKEPRNGGQYGLALRYQPESTQVNFGLYAMRYHDKAPVLSYADPAAAAGAQFSYLEDRTLFGVSTNFPLGDWAIGSELSYRPKAAIALQPLATNNVNGSYCLAGGNCYIDEKRYQMNLTGILSMTPSDYGGILKLLGNPDTATLLAEAAVTDFPDMRSSYQGVPVAAGQWGWGALTSSDTMFATGQNPPVGTNMSWGYNFDFSWTYDGSLIKDWQVTPEVYYFQAVKGRSPDTMGLFMQGAKSANFIVTFTHNPANWSFGMNYAKFWGGSSVLDQPLTGRNFYGAYVTRNF</sequence>
<dbReference type="Pfam" id="PF06980">
    <property type="entry name" value="DUF1302"/>
    <property type="match status" value="1"/>
</dbReference>
<organism evidence="1">
    <name type="scientific">mine drainage metagenome</name>
    <dbReference type="NCBI Taxonomy" id="410659"/>
    <lineage>
        <taxon>unclassified sequences</taxon>
        <taxon>metagenomes</taxon>
        <taxon>ecological metagenomes</taxon>
    </lineage>
</organism>
<protein>
    <recommendedName>
        <fullName evidence="2">DUF1302 domain-containing protein</fullName>
    </recommendedName>
</protein>
<comment type="caution">
    <text evidence="1">The sequence shown here is derived from an EMBL/GenBank/DDBJ whole genome shotgun (WGS) entry which is preliminary data.</text>
</comment>
<reference evidence="1" key="1">
    <citation type="submission" date="2016-10" db="EMBL/GenBank/DDBJ databases">
        <title>Sequence of Gallionella enrichment culture.</title>
        <authorList>
            <person name="Poehlein A."/>
            <person name="Muehling M."/>
            <person name="Daniel R."/>
        </authorList>
    </citation>
    <scope>NUCLEOTIDE SEQUENCE</scope>
</reference>
<evidence type="ECO:0008006" key="2">
    <source>
        <dbReference type="Google" id="ProtNLM"/>
    </source>
</evidence>
<name>A0A1J5RVB4_9ZZZZ</name>
<proteinExistence type="predicted"/>
<dbReference type="EMBL" id="MLJW01000103">
    <property type="protein sequence ID" value="OIQ99681.1"/>
    <property type="molecule type" value="Genomic_DNA"/>
</dbReference>
<accession>A0A1J5RVB4</accession>